<feature type="non-terminal residue" evidence="1">
    <location>
        <position position="52"/>
    </location>
</feature>
<proteinExistence type="predicted"/>
<evidence type="ECO:0000313" key="2">
    <source>
        <dbReference type="Proteomes" id="UP000823399"/>
    </source>
</evidence>
<dbReference type="Proteomes" id="UP000823399">
    <property type="component" value="Unassembled WGS sequence"/>
</dbReference>
<dbReference type="RefSeq" id="XP_041295101.1">
    <property type="nucleotide sequence ID" value="XM_041430129.1"/>
</dbReference>
<dbReference type="EMBL" id="JABBWM010000016">
    <property type="protein sequence ID" value="KAG2112044.1"/>
    <property type="molecule type" value="Genomic_DNA"/>
</dbReference>
<name>A0A9P7FA81_9AGAM</name>
<gene>
    <name evidence="1" type="ORF">F5147DRAFT_534108</name>
</gene>
<sequence>MTFASKSPTAINQIISQLSQHFKLCDLGLTTQLFGIKIDRDHPSCTKSLSQH</sequence>
<dbReference type="AlphaFoldDB" id="A0A9P7FA81"/>
<organism evidence="1 2">
    <name type="scientific">Suillus discolor</name>
    <dbReference type="NCBI Taxonomy" id="1912936"/>
    <lineage>
        <taxon>Eukaryota</taxon>
        <taxon>Fungi</taxon>
        <taxon>Dikarya</taxon>
        <taxon>Basidiomycota</taxon>
        <taxon>Agaricomycotina</taxon>
        <taxon>Agaricomycetes</taxon>
        <taxon>Agaricomycetidae</taxon>
        <taxon>Boletales</taxon>
        <taxon>Suillineae</taxon>
        <taxon>Suillaceae</taxon>
        <taxon>Suillus</taxon>
    </lineage>
</organism>
<evidence type="ECO:0000313" key="1">
    <source>
        <dbReference type="EMBL" id="KAG2112044.1"/>
    </source>
</evidence>
<reference evidence="1" key="1">
    <citation type="journal article" date="2020" name="New Phytol.">
        <title>Comparative genomics reveals dynamic genome evolution in host specialist ectomycorrhizal fungi.</title>
        <authorList>
            <person name="Lofgren L.A."/>
            <person name="Nguyen N.H."/>
            <person name="Vilgalys R."/>
            <person name="Ruytinx J."/>
            <person name="Liao H.L."/>
            <person name="Branco S."/>
            <person name="Kuo A."/>
            <person name="LaButti K."/>
            <person name="Lipzen A."/>
            <person name="Andreopoulos W."/>
            <person name="Pangilinan J."/>
            <person name="Riley R."/>
            <person name="Hundley H."/>
            <person name="Na H."/>
            <person name="Barry K."/>
            <person name="Grigoriev I.V."/>
            <person name="Stajich J.E."/>
            <person name="Kennedy P.G."/>
        </authorList>
    </citation>
    <scope>NUCLEOTIDE SEQUENCE</scope>
    <source>
        <strain evidence="1">FC423</strain>
    </source>
</reference>
<dbReference type="OrthoDB" id="3344688at2759"/>
<keyword evidence="2" id="KW-1185">Reference proteome</keyword>
<protein>
    <submittedName>
        <fullName evidence="1">Uncharacterized protein</fullName>
    </submittedName>
</protein>
<accession>A0A9P7FA81</accession>
<comment type="caution">
    <text evidence="1">The sequence shown here is derived from an EMBL/GenBank/DDBJ whole genome shotgun (WGS) entry which is preliminary data.</text>
</comment>
<dbReference type="GeneID" id="64692388"/>